<feature type="domain" description="Bacterial Ig-like" evidence="1">
    <location>
        <begin position="36"/>
        <end position="80"/>
    </location>
</feature>
<dbReference type="AlphaFoldDB" id="A0AAW5K778"/>
<reference evidence="2 3" key="1">
    <citation type="submission" date="2022-06" db="EMBL/GenBank/DDBJ databases">
        <title>Isolation of gut microbiota from human fecal samples.</title>
        <authorList>
            <person name="Pamer E.G."/>
            <person name="Barat B."/>
            <person name="Waligurski E."/>
            <person name="Medina S."/>
            <person name="Paddock L."/>
            <person name="Mostad J."/>
        </authorList>
    </citation>
    <scope>NUCLEOTIDE SEQUENCE [LARGE SCALE GENOMIC DNA]</scope>
    <source>
        <strain evidence="2 3">DFI.9.90</strain>
    </source>
</reference>
<name>A0AAW5K778_9BACT</name>
<organism evidence="2 3">
    <name type="scientific">Cloacibacillus evryensis</name>
    <dbReference type="NCBI Taxonomy" id="508460"/>
    <lineage>
        <taxon>Bacteria</taxon>
        <taxon>Thermotogati</taxon>
        <taxon>Synergistota</taxon>
        <taxon>Synergistia</taxon>
        <taxon>Synergistales</taxon>
        <taxon>Synergistaceae</taxon>
        <taxon>Cloacibacillus</taxon>
    </lineage>
</organism>
<sequence length="87" mass="9611">NVIVEESEVNPPQPEDKVVTKVEELTDLTVEFGTSVEKLALPTEVKVTLDNETEDKLSVEWNTDAYKADEAGTYELTGTLQAKEGIK</sequence>
<dbReference type="EMBL" id="JANFYT010000132">
    <property type="protein sequence ID" value="MCQ4815792.1"/>
    <property type="molecule type" value="Genomic_DNA"/>
</dbReference>
<gene>
    <name evidence="2" type="ORF">NE630_15295</name>
</gene>
<evidence type="ECO:0000313" key="3">
    <source>
        <dbReference type="Proteomes" id="UP001205919"/>
    </source>
</evidence>
<evidence type="ECO:0000313" key="2">
    <source>
        <dbReference type="EMBL" id="MCQ4815792.1"/>
    </source>
</evidence>
<dbReference type="RefSeq" id="WP_256182487.1">
    <property type="nucleotide sequence ID" value="NZ_JANFYT010000132.1"/>
</dbReference>
<dbReference type="InterPro" id="IPR011081">
    <property type="entry name" value="Big_4"/>
</dbReference>
<comment type="caution">
    <text evidence="2">The sequence shown here is derived from an EMBL/GenBank/DDBJ whole genome shotgun (WGS) entry which is preliminary data.</text>
</comment>
<keyword evidence="3" id="KW-1185">Reference proteome</keyword>
<dbReference type="Proteomes" id="UP001205919">
    <property type="component" value="Unassembled WGS sequence"/>
</dbReference>
<dbReference type="Pfam" id="PF07532">
    <property type="entry name" value="Big_4"/>
    <property type="match status" value="1"/>
</dbReference>
<feature type="non-terminal residue" evidence="2">
    <location>
        <position position="87"/>
    </location>
</feature>
<feature type="non-terminal residue" evidence="2">
    <location>
        <position position="1"/>
    </location>
</feature>
<proteinExistence type="predicted"/>
<accession>A0AAW5K778</accession>
<evidence type="ECO:0000259" key="1">
    <source>
        <dbReference type="Pfam" id="PF07532"/>
    </source>
</evidence>
<protein>
    <submittedName>
        <fullName evidence="2">Ig-like domain-containing protein</fullName>
    </submittedName>
</protein>